<organism evidence="2 3">
    <name type="scientific">Amphiprion percula</name>
    <name type="common">Orange clownfish</name>
    <name type="synonym">Lutjanus percula</name>
    <dbReference type="NCBI Taxonomy" id="161767"/>
    <lineage>
        <taxon>Eukaryota</taxon>
        <taxon>Metazoa</taxon>
        <taxon>Chordata</taxon>
        <taxon>Craniata</taxon>
        <taxon>Vertebrata</taxon>
        <taxon>Euteleostomi</taxon>
        <taxon>Actinopterygii</taxon>
        <taxon>Neopterygii</taxon>
        <taxon>Teleostei</taxon>
        <taxon>Neoteleostei</taxon>
        <taxon>Acanthomorphata</taxon>
        <taxon>Ovalentaria</taxon>
        <taxon>Pomacentridae</taxon>
        <taxon>Amphiprion</taxon>
    </lineage>
</organism>
<dbReference type="STRING" id="161767.ENSAPEP00000033356"/>
<dbReference type="AlphaFoldDB" id="A0A3P8U988"/>
<name>A0A3P8U988_AMPPE</name>
<feature type="signal peptide" evidence="1">
    <location>
        <begin position="1"/>
        <end position="41"/>
    </location>
</feature>
<evidence type="ECO:0000256" key="1">
    <source>
        <dbReference type="SAM" id="SignalP"/>
    </source>
</evidence>
<evidence type="ECO:0000313" key="3">
    <source>
        <dbReference type="Proteomes" id="UP000265080"/>
    </source>
</evidence>
<dbReference type="Proteomes" id="UP000265080">
    <property type="component" value="Chromosome 11"/>
</dbReference>
<proteinExistence type="predicted"/>
<dbReference type="GeneTree" id="ENSGT00940000158098"/>
<protein>
    <submittedName>
        <fullName evidence="2">Uncharacterized protein</fullName>
    </submittedName>
</protein>
<reference evidence="2" key="3">
    <citation type="submission" date="2025-09" db="UniProtKB">
        <authorList>
            <consortium name="Ensembl"/>
        </authorList>
    </citation>
    <scope>IDENTIFICATION</scope>
</reference>
<evidence type="ECO:0000313" key="2">
    <source>
        <dbReference type="Ensembl" id="ENSAPEP00000033356.1"/>
    </source>
</evidence>
<keyword evidence="3" id="KW-1185">Reference proteome</keyword>
<keyword evidence="1" id="KW-0732">Signal</keyword>
<reference evidence="2 3" key="1">
    <citation type="submission" date="2018-03" db="EMBL/GenBank/DDBJ databases">
        <title>Finding Nemo's genes: A chromosome-scale reference assembly of the genome of the orange clownfish Amphiprion percula.</title>
        <authorList>
            <person name="Lehmann R."/>
        </authorList>
    </citation>
    <scope>NUCLEOTIDE SEQUENCE</scope>
</reference>
<accession>A0A3P8U988</accession>
<reference evidence="2" key="2">
    <citation type="submission" date="2025-08" db="UniProtKB">
        <authorList>
            <consortium name="Ensembl"/>
        </authorList>
    </citation>
    <scope>IDENTIFICATION</scope>
</reference>
<feature type="chain" id="PRO_5018052790" evidence="1">
    <location>
        <begin position="42"/>
        <end position="148"/>
    </location>
</feature>
<dbReference type="Ensembl" id="ENSAPET00000034232.1">
    <property type="protein sequence ID" value="ENSAPEP00000033356.1"/>
    <property type="gene ID" value="ENSAPEG00000023681.1"/>
</dbReference>
<sequence length="148" mass="16285">MKSGLEKQRADKTATLCLFCLCPLQLLVQFVQNASIPLVQGLEDSESKHSCLPLLAPAESSLCSPLELTGHSVPTSAHLHLRVSDQSTLVVQAHSHQRATPSPPPILHDLQQSDSTSYVLLNLAKGRRALNWQHMSEVHTYQSQSCRI</sequence>